<dbReference type="PRINTS" id="PR00126">
    <property type="entry name" value="ATPASEGAMMA"/>
</dbReference>
<evidence type="ECO:0000256" key="4">
    <source>
        <dbReference type="ARBA" id="ARBA00022781"/>
    </source>
</evidence>
<evidence type="ECO:0000256" key="6">
    <source>
        <dbReference type="ARBA" id="ARBA00023065"/>
    </source>
</evidence>
<dbReference type="InterPro" id="IPR023632">
    <property type="entry name" value="ATP_synth_F1_gsu_CS"/>
</dbReference>
<keyword evidence="13" id="KW-1185">Reference proteome</keyword>
<dbReference type="EMBL" id="KZ996843">
    <property type="protein sequence ID" value="RKO88244.1"/>
    <property type="molecule type" value="Genomic_DNA"/>
</dbReference>
<dbReference type="Gene3D" id="3.40.1380.10">
    <property type="match status" value="1"/>
</dbReference>
<keyword evidence="7" id="KW-0496">Mitochondrion</keyword>
<keyword evidence="6 11" id="KW-0406">Ion transport</keyword>
<evidence type="ECO:0000256" key="9">
    <source>
        <dbReference type="ARBA" id="ARBA00023196"/>
    </source>
</evidence>
<evidence type="ECO:0000256" key="8">
    <source>
        <dbReference type="ARBA" id="ARBA00023136"/>
    </source>
</evidence>
<dbReference type="PANTHER" id="PTHR11693">
    <property type="entry name" value="ATP SYNTHASE GAMMA CHAIN"/>
    <property type="match status" value="1"/>
</dbReference>
<evidence type="ECO:0000256" key="5">
    <source>
        <dbReference type="ARBA" id="ARBA00022792"/>
    </source>
</evidence>
<proteinExistence type="inferred from homology"/>
<dbReference type="Gene3D" id="1.10.287.80">
    <property type="entry name" value="ATP synthase, gamma subunit, helix hairpin domain"/>
    <property type="match status" value="1"/>
</dbReference>
<protein>
    <recommendedName>
        <fullName evidence="11">ATP synthase subunit gamma</fullName>
    </recommendedName>
</protein>
<keyword evidence="3 11" id="KW-0813">Transport</keyword>
<dbReference type="PANTHER" id="PTHR11693:SF22">
    <property type="entry name" value="ATP SYNTHASE SUBUNIT GAMMA, MITOCHONDRIAL"/>
    <property type="match status" value="1"/>
</dbReference>
<evidence type="ECO:0000256" key="3">
    <source>
        <dbReference type="ARBA" id="ARBA00022448"/>
    </source>
</evidence>
<gene>
    <name evidence="12" type="ORF">BDK51DRAFT_35589</name>
</gene>
<dbReference type="FunFam" id="3.40.1380.10:FF:000003">
    <property type="entry name" value="ATP synthase subunit gamma"/>
    <property type="match status" value="1"/>
</dbReference>
<organism evidence="12 13">
    <name type="scientific">Blyttiomyces helicus</name>
    <dbReference type="NCBI Taxonomy" id="388810"/>
    <lineage>
        <taxon>Eukaryota</taxon>
        <taxon>Fungi</taxon>
        <taxon>Fungi incertae sedis</taxon>
        <taxon>Chytridiomycota</taxon>
        <taxon>Chytridiomycota incertae sedis</taxon>
        <taxon>Chytridiomycetes</taxon>
        <taxon>Chytridiomycetes incertae sedis</taxon>
        <taxon>Blyttiomyces</taxon>
    </lineage>
</organism>
<dbReference type="NCBIfam" id="TIGR01146">
    <property type="entry name" value="ATPsyn_F1gamma"/>
    <property type="match status" value="1"/>
</dbReference>
<keyword evidence="4 11" id="KW-0375">Hydrogen ion transport</keyword>
<dbReference type="GO" id="GO:0005743">
    <property type="term" value="C:mitochondrial inner membrane"/>
    <property type="evidence" value="ECO:0007669"/>
    <property type="project" value="UniProtKB-SubCell"/>
</dbReference>
<accession>A0A4P9W7B2</accession>
<sequence length="244" mass="26690">MKMIASTKVTKAQRNMENARVFGSSAVSIFKHAETETSTGPKPLIVVISSDRGLCGGIHTSVSKNAKHYLAEKPEGSLAIIGLKARAQLQRENRASIAITFDQVAKNVPTWNEASLIASSILESGIKFDGIHIIYNKFKSVIQFDTSTLDLPTEETFAASPKISAYETEEPALKSFDEFTLANSIYWTLSEGYASEMAAKRTAMENATKNADEMIQKLTLTYNRSRQATITNELIDIIVGASAM</sequence>
<dbReference type="GO" id="GO:0046933">
    <property type="term" value="F:proton-transporting ATP synthase activity, rotational mechanism"/>
    <property type="evidence" value="ECO:0007669"/>
    <property type="project" value="InterPro"/>
</dbReference>
<comment type="subunit">
    <text evidence="11">F-type ATPases have 2 components, CF(1) - the catalytic core - and CF(0) - the membrane proton channel. CF(1) and CF(0) have multiple subunits.</text>
</comment>
<keyword evidence="8" id="KW-0472">Membrane</keyword>
<dbReference type="InterPro" id="IPR000131">
    <property type="entry name" value="ATP_synth_F1_gsu"/>
</dbReference>
<comment type="similarity">
    <text evidence="2 11">Belongs to the ATPase gamma chain family.</text>
</comment>
<reference evidence="13" key="1">
    <citation type="journal article" date="2018" name="Nat. Microbiol.">
        <title>Leveraging single-cell genomics to expand the fungal tree of life.</title>
        <authorList>
            <person name="Ahrendt S.R."/>
            <person name="Quandt C.A."/>
            <person name="Ciobanu D."/>
            <person name="Clum A."/>
            <person name="Salamov A."/>
            <person name="Andreopoulos B."/>
            <person name="Cheng J.F."/>
            <person name="Woyke T."/>
            <person name="Pelin A."/>
            <person name="Henrissat B."/>
            <person name="Reynolds N.K."/>
            <person name="Benny G.L."/>
            <person name="Smith M.E."/>
            <person name="James T.Y."/>
            <person name="Grigoriev I.V."/>
        </authorList>
    </citation>
    <scope>NUCLEOTIDE SEQUENCE [LARGE SCALE GENOMIC DNA]</scope>
</reference>
<dbReference type="OrthoDB" id="239812at2759"/>
<dbReference type="GO" id="GO:0045259">
    <property type="term" value="C:proton-transporting ATP synthase complex"/>
    <property type="evidence" value="ECO:0007669"/>
    <property type="project" value="UniProtKB-KW"/>
</dbReference>
<evidence type="ECO:0000313" key="12">
    <source>
        <dbReference type="EMBL" id="RKO88244.1"/>
    </source>
</evidence>
<keyword evidence="5" id="KW-0999">Mitochondrion inner membrane</keyword>
<keyword evidence="9 11" id="KW-0139">CF(1)</keyword>
<evidence type="ECO:0000256" key="7">
    <source>
        <dbReference type="ARBA" id="ARBA00023128"/>
    </source>
</evidence>
<comment type="subcellular location">
    <subcellularLocation>
        <location evidence="1">Mitochondrion inner membrane</location>
        <topology evidence="1">Peripheral membrane protein</topology>
    </subcellularLocation>
</comment>
<dbReference type="Pfam" id="PF00231">
    <property type="entry name" value="ATP-synt"/>
    <property type="match status" value="1"/>
</dbReference>
<evidence type="ECO:0000313" key="13">
    <source>
        <dbReference type="Proteomes" id="UP000269721"/>
    </source>
</evidence>
<evidence type="ECO:0000256" key="2">
    <source>
        <dbReference type="ARBA" id="ARBA00007681"/>
    </source>
</evidence>
<dbReference type="AlphaFoldDB" id="A0A4P9W7B2"/>
<dbReference type="PROSITE" id="PS00153">
    <property type="entry name" value="ATPASE_GAMMA"/>
    <property type="match status" value="1"/>
</dbReference>
<evidence type="ECO:0000256" key="11">
    <source>
        <dbReference type="RuleBase" id="RU004001"/>
    </source>
</evidence>
<dbReference type="SUPFAM" id="SSF52943">
    <property type="entry name" value="ATP synthase (F1-ATPase), gamma subunit"/>
    <property type="match status" value="1"/>
</dbReference>
<evidence type="ECO:0000256" key="10">
    <source>
        <dbReference type="ARBA" id="ARBA00023310"/>
    </source>
</evidence>
<dbReference type="CDD" id="cd12151">
    <property type="entry name" value="F1-ATPase_gamma"/>
    <property type="match status" value="1"/>
</dbReference>
<evidence type="ECO:0000256" key="1">
    <source>
        <dbReference type="ARBA" id="ARBA00004637"/>
    </source>
</evidence>
<dbReference type="InterPro" id="IPR035968">
    <property type="entry name" value="ATP_synth_F1_ATPase_gsu"/>
</dbReference>
<dbReference type="Proteomes" id="UP000269721">
    <property type="component" value="Unassembled WGS sequence"/>
</dbReference>
<name>A0A4P9W7B2_9FUNG</name>
<keyword evidence="10 11" id="KW-0066">ATP synthesis</keyword>